<dbReference type="AlphaFoldDB" id="A0AAW0LGQ2"/>
<proteinExistence type="predicted"/>
<dbReference type="Pfam" id="PF13041">
    <property type="entry name" value="PPR_2"/>
    <property type="match status" value="1"/>
</dbReference>
<feature type="repeat" description="PPR" evidence="2">
    <location>
        <begin position="147"/>
        <end position="181"/>
    </location>
</feature>
<dbReference type="NCBIfam" id="TIGR00756">
    <property type="entry name" value="PPR"/>
    <property type="match status" value="1"/>
</dbReference>
<dbReference type="InterPro" id="IPR002885">
    <property type="entry name" value="PPR_rpt"/>
</dbReference>
<comment type="caution">
    <text evidence="3">The sequence shown here is derived from an EMBL/GenBank/DDBJ whole genome shotgun (WGS) entry which is preliminary data.</text>
</comment>
<dbReference type="InterPro" id="IPR011990">
    <property type="entry name" value="TPR-like_helical_dom_sf"/>
</dbReference>
<dbReference type="PROSITE" id="PS51375">
    <property type="entry name" value="PPR"/>
    <property type="match status" value="1"/>
</dbReference>
<dbReference type="Proteomes" id="UP000237347">
    <property type="component" value="Unassembled WGS sequence"/>
</dbReference>
<protein>
    <submittedName>
        <fullName evidence="3">Pentatricopeptide repeat-containing protein</fullName>
    </submittedName>
</protein>
<dbReference type="EMBL" id="PKMF04000100">
    <property type="protein sequence ID" value="KAK7850485.1"/>
    <property type="molecule type" value="Genomic_DNA"/>
</dbReference>
<gene>
    <name evidence="3" type="primary">ATC401_2</name>
    <name evidence="3" type="ORF">CFP56_000874</name>
</gene>
<sequence length="202" mass="22674">MGRDKEPRISKLGFPSLTSRMQALSSGSPSGLSSPKVDNKNSLILARVSFFIITLMHPKNPILILSLHLQRSQQFFVSINFNIDLFDLYRKGKPQEAHSIFNSITEEGHRPTLITYTTLVAALTLQKRFKSIPLLISKVEENGLKPDSILFNAMINAFCEAGNVKEAMKILHRMKQSRCKPTTSTFNALIKGMELLVSQKNL</sequence>
<evidence type="ECO:0000256" key="2">
    <source>
        <dbReference type="PROSITE-ProRule" id="PRU00708"/>
    </source>
</evidence>
<keyword evidence="4" id="KW-1185">Reference proteome</keyword>
<reference evidence="3 4" key="1">
    <citation type="journal article" date="2018" name="Sci. Data">
        <title>The draft genome sequence of cork oak.</title>
        <authorList>
            <person name="Ramos A.M."/>
            <person name="Usie A."/>
            <person name="Barbosa P."/>
            <person name="Barros P.M."/>
            <person name="Capote T."/>
            <person name="Chaves I."/>
            <person name="Simoes F."/>
            <person name="Abreu I."/>
            <person name="Carrasquinho I."/>
            <person name="Faro C."/>
            <person name="Guimaraes J.B."/>
            <person name="Mendonca D."/>
            <person name="Nobrega F."/>
            <person name="Rodrigues L."/>
            <person name="Saibo N.J.M."/>
            <person name="Varela M.C."/>
            <person name="Egas C."/>
            <person name="Matos J."/>
            <person name="Miguel C.M."/>
            <person name="Oliveira M.M."/>
            <person name="Ricardo C.P."/>
            <person name="Goncalves S."/>
        </authorList>
    </citation>
    <scope>NUCLEOTIDE SEQUENCE [LARGE SCALE GENOMIC DNA]</scope>
    <source>
        <strain evidence="4">cv. HL8</strain>
    </source>
</reference>
<name>A0AAW0LGQ2_QUESU</name>
<dbReference type="PANTHER" id="PTHR47931">
    <property type="entry name" value="OS01G0228400 PROTEIN"/>
    <property type="match status" value="1"/>
</dbReference>
<dbReference type="PANTHER" id="PTHR47931:SF2">
    <property type="entry name" value="OS01G0228400 PROTEIN"/>
    <property type="match status" value="1"/>
</dbReference>
<keyword evidence="1" id="KW-0677">Repeat</keyword>
<evidence type="ECO:0000313" key="4">
    <source>
        <dbReference type="Proteomes" id="UP000237347"/>
    </source>
</evidence>
<evidence type="ECO:0000313" key="3">
    <source>
        <dbReference type="EMBL" id="KAK7850485.1"/>
    </source>
</evidence>
<dbReference type="Gene3D" id="1.25.40.10">
    <property type="entry name" value="Tetratricopeptide repeat domain"/>
    <property type="match status" value="1"/>
</dbReference>
<accession>A0AAW0LGQ2</accession>
<organism evidence="3 4">
    <name type="scientific">Quercus suber</name>
    <name type="common">Cork oak</name>
    <dbReference type="NCBI Taxonomy" id="58331"/>
    <lineage>
        <taxon>Eukaryota</taxon>
        <taxon>Viridiplantae</taxon>
        <taxon>Streptophyta</taxon>
        <taxon>Embryophyta</taxon>
        <taxon>Tracheophyta</taxon>
        <taxon>Spermatophyta</taxon>
        <taxon>Magnoliopsida</taxon>
        <taxon>eudicotyledons</taxon>
        <taxon>Gunneridae</taxon>
        <taxon>Pentapetalae</taxon>
        <taxon>rosids</taxon>
        <taxon>fabids</taxon>
        <taxon>Fagales</taxon>
        <taxon>Fagaceae</taxon>
        <taxon>Quercus</taxon>
    </lineage>
</organism>
<evidence type="ECO:0000256" key="1">
    <source>
        <dbReference type="ARBA" id="ARBA00022737"/>
    </source>
</evidence>